<reference evidence="3 4" key="1">
    <citation type="submission" date="2021-03" db="EMBL/GenBank/DDBJ databases">
        <title>Sneathiella sp. CAU 1612 isolated from Kang Won-do.</title>
        <authorList>
            <person name="Kim W."/>
        </authorList>
    </citation>
    <scope>NUCLEOTIDE SEQUENCE [LARGE SCALE GENOMIC DNA]</scope>
    <source>
        <strain evidence="3 4">CAU 1612</strain>
    </source>
</reference>
<dbReference type="Gene3D" id="6.10.340.10">
    <property type="match status" value="1"/>
</dbReference>
<dbReference type="SUPFAM" id="SSF55073">
    <property type="entry name" value="Nucleotide cyclase"/>
    <property type="match status" value="1"/>
</dbReference>
<dbReference type="Pfam" id="PF00211">
    <property type="entry name" value="Guanylate_cyc"/>
    <property type="match status" value="1"/>
</dbReference>
<protein>
    <recommendedName>
        <fullName evidence="2">Guanylate cyclase domain-containing protein</fullName>
    </recommendedName>
</protein>
<dbReference type="PANTHER" id="PTHR43081">
    <property type="entry name" value="ADENYLATE CYCLASE, TERMINAL-DIFFERENTIATION SPECIFIC-RELATED"/>
    <property type="match status" value="1"/>
</dbReference>
<feature type="transmembrane region" description="Helical" evidence="1">
    <location>
        <begin position="6"/>
        <end position="25"/>
    </location>
</feature>
<evidence type="ECO:0000313" key="3">
    <source>
        <dbReference type="EMBL" id="MBO0332959.1"/>
    </source>
</evidence>
<dbReference type="Proteomes" id="UP000664761">
    <property type="component" value="Unassembled WGS sequence"/>
</dbReference>
<evidence type="ECO:0000256" key="1">
    <source>
        <dbReference type="SAM" id="Phobius"/>
    </source>
</evidence>
<organism evidence="3 4">
    <name type="scientific">Sneathiella sedimenti</name>
    <dbReference type="NCBI Taxonomy" id="2816034"/>
    <lineage>
        <taxon>Bacteria</taxon>
        <taxon>Pseudomonadati</taxon>
        <taxon>Pseudomonadota</taxon>
        <taxon>Alphaproteobacteria</taxon>
        <taxon>Sneathiellales</taxon>
        <taxon>Sneathiellaceae</taxon>
        <taxon>Sneathiella</taxon>
    </lineage>
</organism>
<feature type="domain" description="Guanylate cyclase" evidence="2">
    <location>
        <begin position="401"/>
        <end position="533"/>
    </location>
</feature>
<evidence type="ECO:0000259" key="2">
    <source>
        <dbReference type="PROSITE" id="PS50125"/>
    </source>
</evidence>
<dbReference type="PROSITE" id="PS50125">
    <property type="entry name" value="GUANYLATE_CYCLASE_2"/>
    <property type="match status" value="1"/>
</dbReference>
<proteinExistence type="predicted"/>
<dbReference type="InterPro" id="IPR029787">
    <property type="entry name" value="Nucleotide_cyclase"/>
</dbReference>
<dbReference type="InterPro" id="IPR050697">
    <property type="entry name" value="Adenylyl/Guanylyl_Cyclase_3/4"/>
</dbReference>
<evidence type="ECO:0000313" key="4">
    <source>
        <dbReference type="Proteomes" id="UP000664761"/>
    </source>
</evidence>
<dbReference type="EMBL" id="JAFLNC010000001">
    <property type="protein sequence ID" value="MBO0332959.1"/>
    <property type="molecule type" value="Genomic_DNA"/>
</dbReference>
<keyword evidence="4" id="KW-1185">Reference proteome</keyword>
<dbReference type="CDD" id="cd07302">
    <property type="entry name" value="CHD"/>
    <property type="match status" value="1"/>
</dbReference>
<name>A0ABS3F359_9PROT</name>
<dbReference type="InterPro" id="IPR001054">
    <property type="entry name" value="A/G_cyclase"/>
</dbReference>
<accession>A0ABS3F359</accession>
<comment type="caution">
    <text evidence="3">The sequence shown here is derived from an EMBL/GenBank/DDBJ whole genome shotgun (WGS) entry which is preliminary data.</text>
</comment>
<feature type="transmembrane region" description="Helical" evidence="1">
    <location>
        <begin position="300"/>
        <end position="321"/>
    </location>
</feature>
<gene>
    <name evidence="3" type="ORF">J0X12_05005</name>
</gene>
<dbReference type="SMART" id="SM00044">
    <property type="entry name" value="CYCc"/>
    <property type="match status" value="1"/>
</dbReference>
<keyword evidence="1" id="KW-0472">Membrane</keyword>
<dbReference type="Gene3D" id="3.30.70.1230">
    <property type="entry name" value="Nucleotide cyclase"/>
    <property type="match status" value="1"/>
</dbReference>
<sequence>MAVSFGTLVVITVVIVLGISLISGLTNTRDLLVDKASAAMSATQNDFIELLNPAAYEAVYLAELINADRVDVNNRQQLIDFLLGAISGTPQVNTLAFVTPDLQVTGVHRQSKEILSFDESKDPVAQTSIADLATRSKGSWGPLVYVPTLRQTVLNFREPVFKDGKFIGALIASITVSTVNTRMNAAPALKNSKRFILYGDDRVMMEQGVTASQATMGLNITEAVPKLDEIEDPVLRAIWSDKAKKLKLLADQTAFNSHYLEVNGQGYIYVYKEITGYADKPFTVGYWLLNDEVSTEMRRLLIAGLAGLGIMLLSTVVAIVIGRKISRPVLALSKASRQISKLDFNAVNALPASRFTEVNEANNAYNSMLRGLSWFETYVPKTLVHKLMESGEARLEQRVITVMFTDIAGFTPQAESMKTNEVADFLNHHFELVTACIEAEGGTVDKFIGDAVMAFWGAPERQDDHAARACRAATAIRKTIMADNEKRRNAGLREVHMRIGIHTGPLVVGNIGSAGRLNYTVVGDTVNIAQRMEQYGKTLSPDQADEVFILLTDATVDASPGIGAIKIGAYQLKGRQDPVTIYQLVD</sequence>
<dbReference type="PANTHER" id="PTHR43081:SF1">
    <property type="entry name" value="ADENYLATE CYCLASE, TERMINAL-DIFFERENTIATION SPECIFIC"/>
    <property type="match status" value="1"/>
</dbReference>
<keyword evidence="1" id="KW-0812">Transmembrane</keyword>
<keyword evidence="1" id="KW-1133">Transmembrane helix</keyword>